<dbReference type="PANTHER" id="PTHR43014:SF5">
    <property type="entry name" value="GLUTATHIONE REDUCTASE (NADPH)"/>
    <property type="match status" value="1"/>
</dbReference>
<protein>
    <submittedName>
        <fullName evidence="3">Pyridine nucleotide-disulfide oxidoreductase</fullName>
    </submittedName>
</protein>
<dbReference type="Proteomes" id="UP000295472">
    <property type="component" value="Unassembled WGS sequence"/>
</dbReference>
<proteinExistence type="predicted"/>
<evidence type="ECO:0000259" key="1">
    <source>
        <dbReference type="Pfam" id="PF02852"/>
    </source>
</evidence>
<dbReference type="AlphaFoldDB" id="A0A1M7PMY3"/>
<dbReference type="InterPro" id="IPR016156">
    <property type="entry name" value="FAD/NAD-linked_Rdtase_dimer_sf"/>
</dbReference>
<organism evidence="3 5">
    <name type="scientific">Halanaerobium congolense</name>
    <dbReference type="NCBI Taxonomy" id="54121"/>
    <lineage>
        <taxon>Bacteria</taxon>
        <taxon>Bacillati</taxon>
        <taxon>Bacillota</taxon>
        <taxon>Clostridia</taxon>
        <taxon>Halanaerobiales</taxon>
        <taxon>Halanaerobiaceae</taxon>
        <taxon>Halanaerobium</taxon>
    </lineage>
</organism>
<dbReference type="Pfam" id="PF02852">
    <property type="entry name" value="Pyr_redox_dim"/>
    <property type="match status" value="1"/>
</dbReference>
<dbReference type="EMBL" id="SOEF01000063">
    <property type="protein sequence ID" value="TDX35418.1"/>
    <property type="molecule type" value="Genomic_DNA"/>
</dbReference>
<evidence type="ECO:0000313" key="2">
    <source>
        <dbReference type="EMBL" id="PXV62033.1"/>
    </source>
</evidence>
<name>A0A1M7PMY3_9FIRM</name>
<dbReference type="GeneID" id="57014039"/>
<evidence type="ECO:0000313" key="4">
    <source>
        <dbReference type="Proteomes" id="UP000247389"/>
    </source>
</evidence>
<dbReference type="InterPro" id="IPR004099">
    <property type="entry name" value="Pyr_nucl-diS_OxRdtase_dimer"/>
</dbReference>
<reference evidence="3 5" key="1">
    <citation type="submission" date="2019-03" db="EMBL/GenBank/DDBJ databases">
        <title>Subsurface microbial communities from deep shales in Ohio and West Virginia, USA.</title>
        <authorList>
            <person name="Wrighton K."/>
        </authorList>
    </citation>
    <scope>NUCLEOTIDE SEQUENCE [LARGE SCALE GENOMIC DNA]</scope>
    <source>
        <strain evidence="3 5">DSMZ 11287</strain>
        <strain evidence="2 4">MSL28</strain>
    </source>
</reference>
<sequence>MKNYDLFVVGSGMAGMSIFRAQTIQEFMLQEYAFKTIIDKETETVLGAHLIGPSAEETINLFAVFIKTEMRVTEIKKIIFSYPTLVSDISYML</sequence>
<comment type="caution">
    <text evidence="3">The sequence shown here is derived from an EMBL/GenBank/DDBJ whole genome shotgun (WGS) entry which is preliminary data.</text>
</comment>
<dbReference type="EMBL" id="QICM01000039">
    <property type="protein sequence ID" value="PXV62033.1"/>
    <property type="molecule type" value="Genomic_DNA"/>
</dbReference>
<feature type="domain" description="Pyridine nucleotide-disulphide oxidoreductase dimerisation" evidence="1">
    <location>
        <begin position="20"/>
        <end position="86"/>
    </location>
</feature>
<dbReference type="RefSeq" id="WP_073160928.1">
    <property type="nucleotide sequence ID" value="NZ_FRCV01000044.1"/>
</dbReference>
<evidence type="ECO:0000313" key="5">
    <source>
        <dbReference type="Proteomes" id="UP000295472"/>
    </source>
</evidence>
<dbReference type="SUPFAM" id="SSF55424">
    <property type="entry name" value="FAD/NAD-linked reductases, dimerisation (C-terminal) domain"/>
    <property type="match status" value="1"/>
</dbReference>
<dbReference type="Gene3D" id="3.30.390.30">
    <property type="match status" value="1"/>
</dbReference>
<accession>A0A1M7PMY3</accession>
<dbReference type="PANTHER" id="PTHR43014">
    <property type="entry name" value="MERCURIC REDUCTASE"/>
    <property type="match status" value="1"/>
</dbReference>
<evidence type="ECO:0000313" key="3">
    <source>
        <dbReference type="EMBL" id="TDX35418.1"/>
    </source>
</evidence>
<gene>
    <name evidence="3" type="ORF">C7954_1635</name>
    <name evidence="2" type="ORF">C8C78_1394</name>
</gene>
<dbReference type="Proteomes" id="UP000247389">
    <property type="component" value="Unassembled WGS sequence"/>
</dbReference>
<dbReference type="OrthoDB" id="9807946at2"/>